<dbReference type="InterPro" id="IPR022415">
    <property type="entry name" value="ATP-guanido_PTrfase_AS"/>
</dbReference>
<feature type="transmembrane region" description="Helical" evidence="1">
    <location>
        <begin position="4078"/>
        <end position="4099"/>
    </location>
</feature>
<feature type="transmembrane region" description="Helical" evidence="1">
    <location>
        <begin position="4035"/>
        <end position="4057"/>
    </location>
</feature>
<gene>
    <name evidence="3" type="ORF">SteCoe_4343</name>
</gene>
<keyword evidence="1" id="KW-0472">Membrane</keyword>
<organism evidence="3 4">
    <name type="scientific">Stentor coeruleus</name>
    <dbReference type="NCBI Taxonomy" id="5963"/>
    <lineage>
        <taxon>Eukaryota</taxon>
        <taxon>Sar</taxon>
        <taxon>Alveolata</taxon>
        <taxon>Ciliophora</taxon>
        <taxon>Postciliodesmatophora</taxon>
        <taxon>Heterotrichea</taxon>
        <taxon>Heterotrichida</taxon>
        <taxon>Stentoridae</taxon>
        <taxon>Stentor</taxon>
    </lineage>
</organism>
<dbReference type="PROSITE" id="PS00112">
    <property type="entry name" value="PHOSPHAGEN_KINASE"/>
    <property type="match status" value="1"/>
</dbReference>
<dbReference type="Proteomes" id="UP000187209">
    <property type="component" value="Unassembled WGS sequence"/>
</dbReference>
<accession>A0A1R2CV04</accession>
<dbReference type="EMBL" id="MPUH01000054">
    <property type="protein sequence ID" value="OMJ92803.1"/>
    <property type="molecule type" value="Genomic_DNA"/>
</dbReference>
<keyword evidence="4" id="KW-1185">Reference proteome</keyword>
<feature type="transmembrane region" description="Helical" evidence="1">
    <location>
        <begin position="4140"/>
        <end position="4161"/>
    </location>
</feature>
<evidence type="ECO:0000313" key="3">
    <source>
        <dbReference type="EMBL" id="OMJ92803.1"/>
    </source>
</evidence>
<evidence type="ECO:0000256" key="2">
    <source>
        <dbReference type="SAM" id="SignalP"/>
    </source>
</evidence>
<evidence type="ECO:0000256" key="1">
    <source>
        <dbReference type="SAM" id="Phobius"/>
    </source>
</evidence>
<feature type="transmembrane region" description="Helical" evidence="1">
    <location>
        <begin position="3981"/>
        <end position="4001"/>
    </location>
</feature>
<sequence length="4220" mass="458647">MVFLFLALIYLSESTCSVTYSSGSKTMYSAITFSVSSSASSSVTLSKTSGTGSILTTSSLTATTDSNGSGSIIAYFTKPDVYTVTLTCPSNLGTYSLSISSFVISVPTTSSGNIVSLFTISGTLKDSSNSLVIGSPQVTLALLDGSTEASKSSYLSVGSTTATAESGSYSWSSVKITHSGSYKFSITSVDYTSLLVKTSAFTITNSLTITPSISGTVFSSYIAYTVTVLVHGEDNELFTEGCTILLELDDGLELGGTTSVTSSTGSETFSIYFTDTGSLVIIATATSTVNSANTDTDSIDITVSNILIKIQTLLFANVGDTYSIEVKFADSSNTLHSTAEDLDCSINLRDSSSNVLRNSYLSITSSAVTSSSGICTFENVRITKKGSYKFEVYSSTAGVTPQTSSALTITSSIQTVTVSINSDTLVTYFLYTVTVNVSSEGGFPYLEDCTITLAMEDSSTINGYSSVSTNTGAHDFQNVYFVKSVSTKIKASATSFALPVSSKEGEFDFTMSDAKFVFEEPTTISIGTTADIIANLQNDVGTPATFTGTVQCSLGLMSSANADKSDDLEYTDGTISSSNYVCTFPNVRIKKTGSYKFVLTTTSSGIEPVDKDFTVANTNLIVEAIIEDLTLADSKYSTTAYFLYNVYVKIKGDNDVDIIENCHIELSTIDSTIIGHTDDISVDTTTSDYTFTGLYFKSAVEFSLKIEVTWDSLLTDAYLTINNGELLIEINGYDSLTTIGSKEDIIVKFTDGANYVTSDVEYPCSLSLLDDAEVDASDLLECTDVDVDSINQICTFESIRIKKSGSYKLKVISSTSGLRDFTTDTIAITSDIEKITGILTPVLSGTVYFFHNLEVSVFGQNDSPFIETCILSLSIDGDPNAIKGDTTISSSSENVYTYSNIYFINTGSFSLTITAKLSDIPDAATDTVDIDVTLEKIYFDIPTISDTTTLVPINEITANLVDQSNPLNIIDSTQIIPCTITLTIDGIAVDNFDPSPTSVDSNNGVCSFTNLRITKAGVYKVLFTSTDNNINENSSNEFTVTSTISEVVITITQPPDYYTYFLYDITVDIKSSDTISYLDSCVVTLTLNDDSEIGNYASDITDTGTIQFTGIYFTTDLDSITITAGAKPADLDIPEVTKDKTIDIFQAKFFYASISVIIIQAMDMYTVFTVTATLGSDSSTTITATGAALACSISLYDSIENPKDSDLICSDTGVTVTNGVCEFQNVQIKHSGTYKILVEIDKTGVEDNYSDGFQVNKYINEVTASIDQVGPYFIYFLYDITVSIKSNGGYDFEEECSLSLDIGGSTTDLGGTITGTTSTGTFNFESIYLKTYSSNFQITVTAASTDDPVTTSNNYDITITTNLVLAEFSTITLSTTSSIETITVTLVDDSQVKITSSESLVLSIKLYDSDSNIEQSSNLEYTGGDITSTNGVFEFPSVRINKIGSYYFKVSSAITLLTSPAVSSTITIESIIDHVKAELVSGPYFPYNIYQLTANVKVIDNNDNSIFYDFLDSCELTLEMDDGSNIGDYIAQTITTGKTTFDIYFTTLEFRTLTVKALKTGDDAANYKSVDIAFNLQSMSIDVNFSPDTPPTTTISTFIVDANTIEDLSLLISGDYTCVIVLQDTSGVTIDSLEGTKEITNNAGGNCNFPGLRITRSGSYRLLVTLTTVADSLVFSGLSVDFSITSSISSITLNSAISTVSIYFDIELTVELFIDTNVYCLDSTNVLISAIDGALIGGTTTKTTDTGTATMIIYIKSFGVIELTASVGAVVSSTLSITTTKLKFIIEETPAISGSTFENTVPFSITVKVASESDVVETKNYKSGAYSFTLTLLATSLVSSGTGLYYNTITYSNGIYNSKTVGGVKTLSDMKVLSSGSFTLTASSSFTPTITTASVSFSVTNSITYVYMTSQDPTPTAHIPFVLTIEIFGGDENYFTEDTIIDIKYDDDTLIDSCNTSTDGFCTITMTINTKGDYSIKTSSASTAVFDTLDITVDNMAIELESTIPNTLTSDDVLTLTIVVKNSALSEEATQANSCNVVLSLSDDPNGSGNVLSGTKTKEITSQKAVFDDIKILSSGTFYLIFTPDCDYISTFTSATSIAVTNSIKTITLTAPASETVFFNFDASVSVLGDDDLPYIQACSLLLHETSSILFEGDSAESSLVNGENTYNIYFTSVGSMSLEAYCTEDNTVKGTDIIEILTENFLIELDHTPINAFDYFSVTVTIYNNDISVEETHLNNPDGYSITLELYDEDDTLTYNEYFIGTKTGNTVDGTVTLSNLLIKRSGRYTIKAQSGSDNSGYGPSDIFEIVVTIANFEIDYPDNIYTYYNFDLIVYLLDYADLAYVSATEVSITSTGNSLQGTLLINDATVLASGIITFAGVHFTSSGTIDITVKGKTDAIEDLEVFPITITKGVLNLSITSSPIPTDSIQLSTIEARVYDTLNGNLQTANVNSLLLYLDPISGIDHSGLSFLGDYSLDTLNGVALFENIRILSKGTFKFKVVSTELETGYSDVITITNSIKTINFSLSGGGTSVDRDTPFTITIILLGDDDNHYLGSVSVTLSQEIYDTFNGLSSGASTIGTVDFTLTPLRSGPVKLIASVTDLLNLDKTDDKTLTSRGAAIEIIIENIPTTSTSEFNMIISVYDSLGVLVTSEITASFDFICSVGSVCSGTVMNPGVTIDENSMTNIPNTGTVTYSNLKILSSGTFTITISTAGYISAVYEIGPIVNYVKTITLVAVPNTPSVNTQLVLNVAILGDDDNDYILSTEITLVELNNYAISVTTHQTITTGSTSYSLSLAHALDYDFQLSSDSSDAVGTVTVSVNKNTVIYVLSTLACYDTETFDISISVYDFTGITLETHNGVYSLTIKSSPTATLSASTIRTNAGIGTLNMNIATAGSYRLYVDDPDIVLSYSDTIIISRGISSILTTTSLSQNISSIFEFKLSIKDKSSNAFTLESTLDFSCTTNDFHTNQLSITTSNGTASYWLYFTSSGTKNCKIESLVYRKSVSFVFKIASTKSNNDPQCSIGISETICSECIAYAKQTEPGICDCSSHSTYNIDKGICECDTGYKQYQNTCVLCGWFFKPSEISGYYSEDYKSIILEFSKAVSQSLTGDCDSFISLPSGLKELYSKCMWVNSRNMQIVFTKEVPGEVFSMTLDQYKLGYISSNACSENMYDLIIKINDKYPKPIPVASIIAPTMLSLGCESSIEVNVYTKAVNSDYIYKWNAVSNPENTLLSDQVSKITDSTMTLKLNLFTAGTVEFSLTITSSTFGTTSSATAKTEVTAEKLIIAQIALGNSITILSSESLVIKPNIIQSCNSVGPFIYTWTYSQDSSNPLLDFVSLLASQKKSDTLSIPSYTLFKEIKYTFTVTIQYQNLTSSTFIDVTVKSSDLVLQFLRSSGKVSNNIDLDISVQAYDPDNLSSLVTIQWSCLEGTDSCKSSDSGSIFDTSNPTGNTLIIKSGTLRDGAFYSIYATASTNGKEKVGQIDLEVNGKANGDVKIKLIVGNVDNDIGFTIIPEIQANSEFGFIWSYNHDINSNNIVLDLPFIYIPAEALKIGVDYQLTLTIYDPLNTDSDITGTITIIRNTPPVCSSFKVTKIQDGKLEFKAESCSDDDSDFILYRYGYTDNNKKEFLLTKLLYVNSMQLWVPSIASKGIMYVCDIKKSCSYYSYDISNLLKKRKMTSNFLEDFLKDTLDSDSIPSTVIYYCSKVTDGSDYTHIYNTYYNYFDTEVFDSFTLDIFIATTEALLESEYFSGNTPSQDILVNITKSIYNILSNYDYSLTSKQGIRLFDIISVYSQDISKELLNSLYLIITKLELSGMPPGSEISHTDGYNSIYRYRNTISSILSHKISISKNSINFYNISGIDNDEILDIYFSKYNSDLDYFDLTFYLTGLYSNYNLELYNYTKEIQAEIIEPIIANIEGIFDIKTDYDCKYLDGIKWQAGKCSVTDVYSDYVTVSLEHMSSYKIEEHVLDCVEAYGPIYMMSGIIFLTIFSAVFYSIYDSKTQTRGKHTSFIMLYPITGLCINQSFKRRVPSSIQFFTSHLVLLNLIGVMYLIVDGPQDSNSQINGFDISQLSRGVIALIITQVFSFPTFLLNAFIITGKPFHIITIPLASVTILGCLCGILLLCLYRCVGYTEFWLINWAVFVVVDIFTFQLLYAYLIHICIKGKTILTKVNKVNSEAVEASTFHDVFTIKSLNSESPVRKGRNTQIMDESIEEIK</sequence>
<keyword evidence="1" id="KW-1133">Transmembrane helix</keyword>
<dbReference type="GO" id="GO:0016301">
    <property type="term" value="F:kinase activity"/>
    <property type="evidence" value="ECO:0007669"/>
    <property type="project" value="InterPro"/>
</dbReference>
<keyword evidence="2" id="KW-0732">Signal</keyword>
<keyword evidence="1" id="KW-0812">Transmembrane</keyword>
<reference evidence="3 4" key="1">
    <citation type="submission" date="2016-11" db="EMBL/GenBank/DDBJ databases">
        <title>The macronuclear genome of Stentor coeruleus: a giant cell with tiny introns.</title>
        <authorList>
            <person name="Slabodnick M."/>
            <person name="Ruby J.G."/>
            <person name="Reiff S.B."/>
            <person name="Swart E.C."/>
            <person name="Gosai S."/>
            <person name="Prabakaran S."/>
            <person name="Witkowska E."/>
            <person name="Larue G.E."/>
            <person name="Fisher S."/>
            <person name="Freeman R.M."/>
            <person name="Gunawardena J."/>
            <person name="Chu W."/>
            <person name="Stover N.A."/>
            <person name="Gregory B.D."/>
            <person name="Nowacki M."/>
            <person name="Derisi J."/>
            <person name="Roy S.W."/>
            <person name="Marshall W.F."/>
            <person name="Sood P."/>
        </authorList>
    </citation>
    <scope>NUCLEOTIDE SEQUENCE [LARGE SCALE GENOMIC DNA]</scope>
    <source>
        <strain evidence="3">WM001</strain>
    </source>
</reference>
<feature type="chain" id="PRO_5012390376" evidence="2">
    <location>
        <begin position="17"/>
        <end position="4220"/>
    </location>
</feature>
<feature type="signal peptide" evidence="2">
    <location>
        <begin position="1"/>
        <end position="16"/>
    </location>
</feature>
<protein>
    <submittedName>
        <fullName evidence="3">Uncharacterized protein</fullName>
    </submittedName>
</protein>
<comment type="caution">
    <text evidence="3">The sequence shown here is derived from an EMBL/GenBank/DDBJ whole genome shotgun (WGS) entry which is preliminary data.</text>
</comment>
<name>A0A1R2CV04_9CILI</name>
<proteinExistence type="predicted"/>
<evidence type="ECO:0000313" key="4">
    <source>
        <dbReference type="Proteomes" id="UP000187209"/>
    </source>
</evidence>
<feature type="transmembrane region" description="Helical" evidence="1">
    <location>
        <begin position="4105"/>
        <end position="4128"/>
    </location>
</feature>